<accession>A0ACC3TZL1</accession>
<gene>
    <name evidence="1" type="ORF">V1517DRAFT_335104</name>
</gene>
<dbReference type="Proteomes" id="UP001489719">
    <property type="component" value="Unassembled WGS sequence"/>
</dbReference>
<reference evidence="2" key="1">
    <citation type="journal article" date="2024" name="Front. Bioeng. Biotechnol.">
        <title>Genome-scale model development and genomic sequencing of the oleaginous clade Lipomyces.</title>
        <authorList>
            <person name="Czajka J.J."/>
            <person name="Han Y."/>
            <person name="Kim J."/>
            <person name="Mondo S.J."/>
            <person name="Hofstad B.A."/>
            <person name="Robles A."/>
            <person name="Haridas S."/>
            <person name="Riley R."/>
            <person name="LaButti K."/>
            <person name="Pangilinan J."/>
            <person name="Andreopoulos W."/>
            <person name="Lipzen A."/>
            <person name="Yan J."/>
            <person name="Wang M."/>
            <person name="Ng V."/>
            <person name="Grigoriev I.V."/>
            <person name="Spatafora J.W."/>
            <person name="Magnuson J.K."/>
            <person name="Baker S.E."/>
            <person name="Pomraning K.R."/>
        </authorList>
    </citation>
    <scope>NUCLEOTIDE SEQUENCE [LARGE SCALE GENOMIC DNA]</scope>
    <source>
        <strain evidence="2">CBS 10300</strain>
    </source>
</reference>
<protein>
    <submittedName>
        <fullName evidence="1">Uncharacterized protein</fullName>
    </submittedName>
</protein>
<evidence type="ECO:0000313" key="2">
    <source>
        <dbReference type="Proteomes" id="UP001489719"/>
    </source>
</evidence>
<sequence length="192" mass="21907">MPDPHFYGGMGKRTKKAIRDQAQALAKFTKRLDAAQRKRRKAYEKRERKGQREAETEEPNFGADDIDGRAESPPPPLKSMRELLNQNSDKLHPAELAKPARQKYHHNIKEEYQKYCSEQPIPPIGSNGILLIDFDEMRYENIQGTRTTPTILHLIRRGYWALTCHRPGVAFSIRMLAACHAQVVSGVTAESL</sequence>
<organism evidence="1 2">
    <name type="scientific">Lipomyces orientalis</name>
    <dbReference type="NCBI Taxonomy" id="1233043"/>
    <lineage>
        <taxon>Eukaryota</taxon>
        <taxon>Fungi</taxon>
        <taxon>Dikarya</taxon>
        <taxon>Ascomycota</taxon>
        <taxon>Saccharomycotina</taxon>
        <taxon>Lipomycetes</taxon>
        <taxon>Lipomycetales</taxon>
        <taxon>Lipomycetaceae</taxon>
        <taxon>Lipomyces</taxon>
    </lineage>
</organism>
<dbReference type="EMBL" id="MU970035">
    <property type="protein sequence ID" value="KAK9326167.1"/>
    <property type="molecule type" value="Genomic_DNA"/>
</dbReference>
<comment type="caution">
    <text evidence="1">The sequence shown here is derived from an EMBL/GenBank/DDBJ whole genome shotgun (WGS) entry which is preliminary data.</text>
</comment>
<evidence type="ECO:0000313" key="1">
    <source>
        <dbReference type="EMBL" id="KAK9326167.1"/>
    </source>
</evidence>
<keyword evidence="2" id="KW-1185">Reference proteome</keyword>
<proteinExistence type="predicted"/>
<name>A0ACC3TZL1_9ASCO</name>